<organism evidence="2 3">
    <name type="scientific">Aeriscardovia aeriphila</name>
    <dbReference type="NCBI Taxonomy" id="218139"/>
    <lineage>
        <taxon>Bacteria</taxon>
        <taxon>Bacillati</taxon>
        <taxon>Actinomycetota</taxon>
        <taxon>Actinomycetes</taxon>
        <taxon>Bifidobacteriales</taxon>
        <taxon>Bifidobacteriaceae</taxon>
        <taxon>Aeriscardovia</taxon>
    </lineage>
</organism>
<evidence type="ECO:0008006" key="4">
    <source>
        <dbReference type="Google" id="ProtNLM"/>
    </source>
</evidence>
<feature type="chain" id="PRO_5038642172" description="Lipoprotein" evidence="1">
    <location>
        <begin position="24"/>
        <end position="215"/>
    </location>
</feature>
<name>A0A261F9S7_9BIFI</name>
<dbReference type="OrthoDB" id="3727724at2"/>
<feature type="signal peptide" evidence="1">
    <location>
        <begin position="1"/>
        <end position="23"/>
    </location>
</feature>
<keyword evidence="3" id="KW-1185">Reference proteome</keyword>
<dbReference type="PROSITE" id="PS51257">
    <property type="entry name" value="PROKAR_LIPOPROTEIN"/>
    <property type="match status" value="1"/>
</dbReference>
<keyword evidence="1" id="KW-0732">Signal</keyword>
<gene>
    <name evidence="2" type="ORF">AEAE_0231</name>
</gene>
<dbReference type="AlphaFoldDB" id="A0A261F9S7"/>
<dbReference type="RefSeq" id="WP_094689361.1">
    <property type="nucleotide sequence ID" value="NZ_JACBYZ010000001.1"/>
</dbReference>
<comment type="caution">
    <text evidence="2">The sequence shown here is derived from an EMBL/GenBank/DDBJ whole genome shotgun (WGS) entry which is preliminary data.</text>
</comment>
<evidence type="ECO:0000313" key="3">
    <source>
        <dbReference type="Proteomes" id="UP000228976"/>
    </source>
</evidence>
<proteinExistence type="predicted"/>
<evidence type="ECO:0000256" key="1">
    <source>
        <dbReference type="SAM" id="SignalP"/>
    </source>
</evidence>
<accession>A0A261F9S7</accession>
<dbReference type="EMBL" id="MWWU01000002">
    <property type="protein sequence ID" value="OZG55743.1"/>
    <property type="molecule type" value="Genomic_DNA"/>
</dbReference>
<reference evidence="2 3" key="1">
    <citation type="journal article" date="2017" name="BMC Genomics">
        <title>Comparative genomic and phylogenomic analyses of the Bifidobacteriaceae family.</title>
        <authorList>
            <person name="Lugli G.A."/>
            <person name="Milani C."/>
            <person name="Turroni F."/>
            <person name="Duranti S."/>
            <person name="Mancabelli L."/>
            <person name="Mangifesta M."/>
            <person name="Ferrario C."/>
            <person name="Modesto M."/>
            <person name="Mattarelli P."/>
            <person name="Jiri K."/>
            <person name="van Sinderen D."/>
            <person name="Ventura M."/>
        </authorList>
    </citation>
    <scope>NUCLEOTIDE SEQUENCE [LARGE SCALE GENOMIC DNA]</scope>
    <source>
        <strain evidence="2 3">LMG 21773</strain>
    </source>
</reference>
<protein>
    <recommendedName>
        <fullName evidence="4">Lipoprotein</fullName>
    </recommendedName>
</protein>
<dbReference type="Proteomes" id="UP000228976">
    <property type="component" value="Unassembled WGS sequence"/>
</dbReference>
<evidence type="ECO:0000313" key="2">
    <source>
        <dbReference type="EMBL" id="OZG55743.1"/>
    </source>
</evidence>
<sequence>MKKNIVVQAIAVTLSALICASLAGCGSAGANQKIAQPRIGISQSTSRFQFSRVKLYSSMKEMADDSSHIVAGIVTSQKVEEDVAAPGTHVTLSKFRIMDSLKGDKKAGEEITINQDGRDDPMIIKKNEVVLLFLHEMYTGDARDLPWKGQYSVAGVWAGIYSLSKVNEFTTLSTIESTSSNREKNEEEVNFSRFMISDSDQLPETVSLSEVREMK</sequence>